<proteinExistence type="predicted"/>
<evidence type="ECO:0000313" key="2">
    <source>
        <dbReference type="EMBL" id="SMQ50023.1"/>
    </source>
</evidence>
<accession>A0A1X7RRH6</accession>
<name>A0A1X7RRH6_ZYMT9</name>
<keyword evidence="3" id="KW-1185">Reference proteome</keyword>
<dbReference type="Proteomes" id="UP000215127">
    <property type="component" value="Chromosome 4"/>
</dbReference>
<evidence type="ECO:0000256" key="1">
    <source>
        <dbReference type="SAM" id="MobiDB-lite"/>
    </source>
</evidence>
<feature type="region of interest" description="Disordered" evidence="1">
    <location>
        <begin position="1"/>
        <end position="27"/>
    </location>
</feature>
<protein>
    <submittedName>
        <fullName evidence="2">Uncharacterized protein</fullName>
    </submittedName>
</protein>
<dbReference type="AlphaFoldDB" id="A0A1X7RRH6"/>
<evidence type="ECO:0000313" key="3">
    <source>
        <dbReference type="Proteomes" id="UP000215127"/>
    </source>
</evidence>
<reference evidence="2 3" key="1">
    <citation type="submission" date="2016-06" db="EMBL/GenBank/DDBJ databases">
        <authorList>
            <person name="Kjaerup R.B."/>
            <person name="Dalgaard T.S."/>
            <person name="Juul-Madsen H.R."/>
        </authorList>
    </citation>
    <scope>NUCLEOTIDE SEQUENCE [LARGE SCALE GENOMIC DNA]</scope>
</reference>
<organism evidence="2 3">
    <name type="scientific">Zymoseptoria tritici (strain ST99CH_3D7)</name>
    <dbReference type="NCBI Taxonomy" id="1276538"/>
    <lineage>
        <taxon>Eukaryota</taxon>
        <taxon>Fungi</taxon>
        <taxon>Dikarya</taxon>
        <taxon>Ascomycota</taxon>
        <taxon>Pezizomycotina</taxon>
        <taxon>Dothideomycetes</taxon>
        <taxon>Dothideomycetidae</taxon>
        <taxon>Mycosphaerellales</taxon>
        <taxon>Mycosphaerellaceae</taxon>
        <taxon>Zymoseptoria</taxon>
    </lineage>
</organism>
<gene>
    <name evidence="2" type="ORF">ZT3D7_G5175</name>
</gene>
<sequence>MAIAQKKNAFRGKDNGAQTFGMQAQQHQQLSTKLDGGGFTNLCGMCQSQWTSSGTTLQVLTRAAASFILPPMPANATSTNFCRPFSPLDQALHVRAIDHWRVPVPEYG</sequence>
<feature type="compositionally biased region" description="Polar residues" evidence="1">
    <location>
        <begin position="16"/>
        <end position="27"/>
    </location>
</feature>
<dbReference type="EMBL" id="LT853695">
    <property type="protein sequence ID" value="SMQ50023.1"/>
    <property type="molecule type" value="Genomic_DNA"/>
</dbReference>